<feature type="transmembrane region" description="Helical" evidence="1">
    <location>
        <begin position="362"/>
        <end position="383"/>
    </location>
</feature>
<feature type="transmembrane region" description="Helical" evidence="1">
    <location>
        <begin position="226"/>
        <end position="245"/>
    </location>
</feature>
<evidence type="ECO:0000256" key="1">
    <source>
        <dbReference type="SAM" id="Phobius"/>
    </source>
</evidence>
<keyword evidence="1" id="KW-1133">Transmembrane helix</keyword>
<comment type="caution">
    <text evidence="2">The sequence shown here is derived from an EMBL/GenBank/DDBJ whole genome shotgun (WGS) entry which is preliminary data.</text>
</comment>
<dbReference type="EMBL" id="RSCL01000005">
    <property type="protein sequence ID" value="RUT07048.1"/>
    <property type="molecule type" value="Genomic_DNA"/>
</dbReference>
<dbReference type="RefSeq" id="WP_127080904.1">
    <property type="nucleotide sequence ID" value="NZ_RSCL01000005.1"/>
</dbReference>
<protein>
    <recommendedName>
        <fullName evidence="4">Glycosyltransferase RgtA/B/C/D-like domain-containing protein</fullName>
    </recommendedName>
</protein>
<reference evidence="2" key="2">
    <citation type="journal article" date="2019" name="Genome Biol. Evol.">
        <title>Day and night: Metabolic profiles and evolutionary relationships of six axenic non-marine cyanobacteria.</title>
        <authorList>
            <person name="Will S.E."/>
            <person name="Henke P."/>
            <person name="Boedeker C."/>
            <person name="Huang S."/>
            <person name="Brinkmann H."/>
            <person name="Rohde M."/>
            <person name="Jarek M."/>
            <person name="Friedl T."/>
            <person name="Seufert S."/>
            <person name="Schumacher M."/>
            <person name="Overmann J."/>
            <person name="Neumann-Schaal M."/>
            <person name="Petersen J."/>
        </authorList>
    </citation>
    <scope>NUCLEOTIDE SEQUENCE [LARGE SCALE GENOMIC DNA]</scope>
    <source>
        <strain evidence="2">PCC 7102</strain>
    </source>
</reference>
<feature type="transmembrane region" description="Helical" evidence="1">
    <location>
        <begin position="290"/>
        <end position="311"/>
    </location>
</feature>
<reference evidence="2" key="1">
    <citation type="submission" date="2018-12" db="EMBL/GenBank/DDBJ databases">
        <authorList>
            <person name="Will S."/>
            <person name="Neumann-Schaal M."/>
            <person name="Henke P."/>
        </authorList>
    </citation>
    <scope>NUCLEOTIDE SEQUENCE</scope>
    <source>
        <strain evidence="2">PCC 7102</strain>
    </source>
</reference>
<feature type="transmembrane region" description="Helical" evidence="1">
    <location>
        <begin position="395"/>
        <end position="413"/>
    </location>
</feature>
<sequence length="577" mass="65471">MLIPQLERFLTAKLNENKRQNRIYLLFWLILSLCFAAVYIGLGIRQGFSSEYVIGDDAREYISWMYRYLNPELFPNDLIADYFQSVTPIAYGGIYRLMMSLGVDAIVLSKILPIVLGLATTGYGFAVCMQILPVPMAGFLATLILNQSLGLHDDLFSACPRDFTYPLFLAFLYYLMRGSAPGVIVAFIIQALIYPLITFIELGILFLRLWDWQNMRFRFSQQRQNYILFGLALAAALITVTPYAFQSSQFGPTITDAMARTMPDYFRGGRVSYYNDNIVSFWLDGRDSGLFALLNPVQLLIGLLLPVILIYQPRFSTKLKITNQVKVLLQVVLASVAMFFIAHALSFKLHFPSRYTHHTFKMVLAIGAGVVLGVLLESAFDWVRQTQSNKSIKRILIYLLTAIVGTALILYPTTLKTFPKTLYVVGSAPALYEFLQKQPTNSLVASLAEEADNIPPFAKQSILVGKEYALPFHTKYYAQFSQRMTDLINAQYSQDISQVMNFIDKYRVKYWLLERNAFEPEYISKNTWIQQYQTAAKIADSKLLQGSNFVLSGLIKSCSVFESGDLFLLEAECIKKG</sequence>
<keyword evidence="1" id="KW-0472">Membrane</keyword>
<feature type="transmembrane region" description="Helical" evidence="1">
    <location>
        <begin position="23"/>
        <end position="42"/>
    </location>
</feature>
<evidence type="ECO:0000313" key="2">
    <source>
        <dbReference type="EMBL" id="RUT07048.1"/>
    </source>
</evidence>
<dbReference type="AlphaFoldDB" id="A0A433VLM7"/>
<evidence type="ECO:0000313" key="3">
    <source>
        <dbReference type="Proteomes" id="UP000271624"/>
    </source>
</evidence>
<feature type="transmembrane region" description="Helical" evidence="1">
    <location>
        <begin position="94"/>
        <end position="116"/>
    </location>
</feature>
<keyword evidence="1" id="KW-0812">Transmembrane</keyword>
<dbReference type="Proteomes" id="UP000271624">
    <property type="component" value="Unassembled WGS sequence"/>
</dbReference>
<proteinExistence type="predicted"/>
<feature type="transmembrane region" description="Helical" evidence="1">
    <location>
        <begin position="323"/>
        <end position="342"/>
    </location>
</feature>
<evidence type="ECO:0008006" key="4">
    <source>
        <dbReference type="Google" id="ProtNLM"/>
    </source>
</evidence>
<gene>
    <name evidence="2" type="ORF">DSM106972_023090</name>
</gene>
<feature type="transmembrane region" description="Helical" evidence="1">
    <location>
        <begin position="122"/>
        <end position="146"/>
    </location>
</feature>
<name>A0A433VLM7_9CYAN</name>
<organism evidence="2 3">
    <name type="scientific">Dulcicalothrix desertica PCC 7102</name>
    <dbReference type="NCBI Taxonomy" id="232991"/>
    <lineage>
        <taxon>Bacteria</taxon>
        <taxon>Bacillati</taxon>
        <taxon>Cyanobacteriota</taxon>
        <taxon>Cyanophyceae</taxon>
        <taxon>Nostocales</taxon>
        <taxon>Calotrichaceae</taxon>
        <taxon>Dulcicalothrix</taxon>
    </lineage>
</organism>
<keyword evidence="3" id="KW-1185">Reference proteome</keyword>
<dbReference type="OrthoDB" id="5443342at2"/>
<feature type="transmembrane region" description="Helical" evidence="1">
    <location>
        <begin position="182"/>
        <end position="206"/>
    </location>
</feature>
<accession>A0A433VLM7</accession>